<reference evidence="11 12" key="1">
    <citation type="journal article" date="2015" name="Int. J. Syst. Evol. Microbiol.">
        <title>Mariniphaga sediminis sp. nov., isolated from coastal sediment.</title>
        <authorList>
            <person name="Wang F.Q."/>
            <person name="Shen Q.Y."/>
            <person name="Chen G.J."/>
            <person name="Du Z.J."/>
        </authorList>
    </citation>
    <scope>NUCLEOTIDE SEQUENCE [LARGE SCALE GENOMIC DNA]</scope>
    <source>
        <strain evidence="11 12">SY21</strain>
    </source>
</reference>
<accession>A0A399CXN9</accession>
<dbReference type="InterPro" id="IPR036942">
    <property type="entry name" value="Beta-barrel_TonB_sf"/>
</dbReference>
<dbReference type="AlphaFoldDB" id="A0A399CXN9"/>
<dbReference type="OrthoDB" id="9768177at2"/>
<feature type="transmembrane region" description="Helical" evidence="8">
    <location>
        <begin position="21"/>
        <end position="42"/>
    </location>
</feature>
<dbReference type="GO" id="GO:0009279">
    <property type="term" value="C:cell outer membrane"/>
    <property type="evidence" value="ECO:0007669"/>
    <property type="project" value="UniProtKB-SubCell"/>
</dbReference>
<dbReference type="PROSITE" id="PS52016">
    <property type="entry name" value="TONB_DEPENDENT_REC_3"/>
    <property type="match status" value="1"/>
</dbReference>
<dbReference type="InterPro" id="IPR023996">
    <property type="entry name" value="TonB-dep_OMP_SusC/RagA"/>
</dbReference>
<dbReference type="NCBIfam" id="TIGR04056">
    <property type="entry name" value="OMP_RagA_SusC"/>
    <property type="match status" value="1"/>
</dbReference>
<evidence type="ECO:0000256" key="6">
    <source>
        <dbReference type="ARBA" id="ARBA00023237"/>
    </source>
</evidence>
<dbReference type="Pfam" id="PF07660">
    <property type="entry name" value="STN"/>
    <property type="match status" value="1"/>
</dbReference>
<evidence type="ECO:0000313" key="11">
    <source>
        <dbReference type="EMBL" id="RIH62830.1"/>
    </source>
</evidence>
<dbReference type="EMBL" id="QWET01000034">
    <property type="protein sequence ID" value="RIH62830.1"/>
    <property type="molecule type" value="Genomic_DNA"/>
</dbReference>
<evidence type="ECO:0000313" key="12">
    <source>
        <dbReference type="Proteomes" id="UP000266441"/>
    </source>
</evidence>
<dbReference type="SUPFAM" id="SSF49464">
    <property type="entry name" value="Carboxypeptidase regulatory domain-like"/>
    <property type="match status" value="1"/>
</dbReference>
<dbReference type="Proteomes" id="UP000266441">
    <property type="component" value="Unassembled WGS sequence"/>
</dbReference>
<comment type="caution">
    <text evidence="11">The sequence shown here is derived from an EMBL/GenBank/DDBJ whole genome shotgun (WGS) entry which is preliminary data.</text>
</comment>
<dbReference type="RefSeq" id="WP_119352226.1">
    <property type="nucleotide sequence ID" value="NZ_QWET01000034.1"/>
</dbReference>
<keyword evidence="2 7" id="KW-0813">Transport</keyword>
<keyword evidence="6 7" id="KW-0998">Cell outer membrane</keyword>
<evidence type="ECO:0000256" key="4">
    <source>
        <dbReference type="ARBA" id="ARBA00022692"/>
    </source>
</evidence>
<sequence length="1134" mass="125942">MKKNYGNRVLIYHTLKKTLRIMRIVLFFLLVSIFQTIASVGYPQNAKITLKGEELSLEDVLNKIEAQTEYRFIYDKSQVDLEKKVRINFEEVTLAEVLEELFVKKGVKYQMIANQIIFTDIAFEVLQQQKTVSGKVTDSGGQPLPGVTVVVKGTTQGTITNADGKYSLGSIPDNATLVFSFVGMRAQEVVVGSQTNINVEMEEETIGIDEVVAIGYGTVKKQDLTGSVSKIKSESLEERAITTLGEAFAGQLAGVRAREKSGEPGQELSITIRGVSTINASNAPLYVVDGIPVSNIQDFNPNDIESIEVLKDASSAAIYGARGANGVVILTTKRGTKQKPVFNFNAYYGLQRVDGVYDLMNRDEFLAYNIWAKNMSYLRSGGSLSDPMSARTAAEQIPESWLNDPESLPDTDWQGELYRTAPMQNYSLNVSGGGDIGTFLISGSYMKQDGILIETGYERFNLRLNTTLNVGNNIQIGMNIAPSFSTKQPTGGTSSVHRGGVFPPIVPLDSNTEETGYAEGAFAYVNPVEELKQTHRENKINKVLSNVWGEWGITNSLSFKSQFGYNYSESQNSFFKPKNVNRGNPSYGNASVSQGYNYSLQNTLMFNPNISSLFDVNLLLGQSIESYKSYYISASATDYPNDLIHTLNVASTKTGASTSEAKNSIASFFSRLNFNVDDKYLLTVNLRRDGSSKFGRDTKWGWFPSASVGWKIDRESFMQDTEWLDLLKLRVMTGVAGNDNIGNYEHIAALGITNYNLNGAIANGLAPSSVGNPDLGWETKVTKGIGIDFSALNNRIQANLDYYIDDTKDMLLNSNISYMTGHGSMRSNLGEVQNRGWEFELTTHNIRKQFNWITSLNLSRNINEVKKLGVDDAPIIITAYGSSAFITTIGEPIGSFYMYKTDGLLLPKDFDENGEPLVPVAPGQEPGNTKIVDVNKDGKINSQDITIVGNNQPDLIFGFNNQFKYKNFDLNILLQGQVGSKIWHIAWRYFDSGQYQGMNSLKHWVHSYKPDSPTGEDPYPQHPFVSKVDLSSDGKSRMRFGNNPSFSDWELYDASFLRIKNITLGYNFSKSISQRIGFDNIRIYVMSDNFYTWDKYIGPSPESTNWGNETTSAGVDNASYGLSRRYSFGIDLTF</sequence>
<proteinExistence type="inferred from homology"/>
<dbReference type="PROSITE" id="PS00018">
    <property type="entry name" value="EF_HAND_1"/>
    <property type="match status" value="1"/>
</dbReference>
<evidence type="ECO:0000256" key="2">
    <source>
        <dbReference type="ARBA" id="ARBA00022448"/>
    </source>
</evidence>
<name>A0A399CXN9_9BACT</name>
<dbReference type="SUPFAM" id="SSF56935">
    <property type="entry name" value="Porins"/>
    <property type="match status" value="1"/>
</dbReference>
<keyword evidence="5 7" id="KW-0472">Membrane</keyword>
<comment type="subcellular location">
    <subcellularLocation>
        <location evidence="1 7">Cell outer membrane</location>
        <topology evidence="1 7">Multi-pass membrane protein</topology>
    </subcellularLocation>
</comment>
<dbReference type="InterPro" id="IPR012910">
    <property type="entry name" value="Plug_dom"/>
</dbReference>
<evidence type="ECO:0000256" key="1">
    <source>
        <dbReference type="ARBA" id="ARBA00004571"/>
    </source>
</evidence>
<dbReference type="InterPro" id="IPR037066">
    <property type="entry name" value="Plug_dom_sf"/>
</dbReference>
<organism evidence="11 12">
    <name type="scientific">Mariniphaga sediminis</name>
    <dbReference type="NCBI Taxonomy" id="1628158"/>
    <lineage>
        <taxon>Bacteria</taxon>
        <taxon>Pseudomonadati</taxon>
        <taxon>Bacteroidota</taxon>
        <taxon>Bacteroidia</taxon>
        <taxon>Marinilabiliales</taxon>
        <taxon>Prolixibacteraceae</taxon>
        <taxon>Mariniphaga</taxon>
    </lineage>
</organism>
<dbReference type="Pfam" id="PF07715">
    <property type="entry name" value="Plug"/>
    <property type="match status" value="1"/>
</dbReference>
<dbReference type="NCBIfam" id="TIGR04057">
    <property type="entry name" value="SusC_RagA_signa"/>
    <property type="match status" value="1"/>
</dbReference>
<dbReference type="InterPro" id="IPR011662">
    <property type="entry name" value="Secretin/TonB_short_N"/>
</dbReference>
<dbReference type="InterPro" id="IPR039426">
    <property type="entry name" value="TonB-dep_rcpt-like"/>
</dbReference>
<dbReference type="InterPro" id="IPR008969">
    <property type="entry name" value="CarboxyPept-like_regulatory"/>
</dbReference>
<dbReference type="InterPro" id="IPR018247">
    <property type="entry name" value="EF_Hand_1_Ca_BS"/>
</dbReference>
<dbReference type="Gene3D" id="2.60.40.1120">
    <property type="entry name" value="Carboxypeptidase-like, regulatory domain"/>
    <property type="match status" value="1"/>
</dbReference>
<dbReference type="FunFam" id="2.170.130.10:FF:000008">
    <property type="entry name" value="SusC/RagA family TonB-linked outer membrane protein"/>
    <property type="match status" value="1"/>
</dbReference>
<protein>
    <submittedName>
        <fullName evidence="11">SusC/RagA family TonB-linked outer membrane protein</fullName>
    </submittedName>
</protein>
<dbReference type="Pfam" id="PF13715">
    <property type="entry name" value="CarbopepD_reg_2"/>
    <property type="match status" value="1"/>
</dbReference>
<evidence type="ECO:0000256" key="3">
    <source>
        <dbReference type="ARBA" id="ARBA00022452"/>
    </source>
</evidence>
<evidence type="ECO:0000256" key="5">
    <source>
        <dbReference type="ARBA" id="ARBA00023136"/>
    </source>
</evidence>
<dbReference type="Gene3D" id="2.40.170.20">
    <property type="entry name" value="TonB-dependent receptor, beta-barrel domain"/>
    <property type="match status" value="1"/>
</dbReference>
<evidence type="ECO:0000256" key="8">
    <source>
        <dbReference type="SAM" id="Phobius"/>
    </source>
</evidence>
<feature type="domain" description="Secretin/TonB short N-terminal" evidence="9">
    <location>
        <begin position="70"/>
        <end position="117"/>
    </location>
</feature>
<evidence type="ECO:0000259" key="10">
    <source>
        <dbReference type="Pfam" id="PF07715"/>
    </source>
</evidence>
<evidence type="ECO:0000259" key="9">
    <source>
        <dbReference type="Pfam" id="PF07660"/>
    </source>
</evidence>
<keyword evidence="12" id="KW-1185">Reference proteome</keyword>
<dbReference type="Gene3D" id="2.170.130.10">
    <property type="entry name" value="TonB-dependent receptor, plug domain"/>
    <property type="match status" value="1"/>
</dbReference>
<feature type="domain" description="TonB-dependent receptor plug" evidence="10">
    <location>
        <begin position="220"/>
        <end position="327"/>
    </location>
</feature>
<gene>
    <name evidence="11" type="ORF">D1164_22825</name>
</gene>
<comment type="similarity">
    <text evidence="7">Belongs to the TonB-dependent receptor family.</text>
</comment>
<keyword evidence="3 7" id="KW-1134">Transmembrane beta strand</keyword>
<keyword evidence="4 7" id="KW-0812">Transmembrane</keyword>
<dbReference type="InterPro" id="IPR023997">
    <property type="entry name" value="TonB-dep_OMP_SusC/RagA_CS"/>
</dbReference>
<evidence type="ECO:0000256" key="7">
    <source>
        <dbReference type="PROSITE-ProRule" id="PRU01360"/>
    </source>
</evidence>
<dbReference type="FunFam" id="2.60.40.1120:FF:000003">
    <property type="entry name" value="Outer membrane protein Omp121"/>
    <property type="match status" value="1"/>
</dbReference>
<keyword evidence="8" id="KW-1133">Transmembrane helix</keyword>